<reference evidence="2 3" key="1">
    <citation type="submission" date="2017-07" db="EMBL/GenBank/DDBJ databases">
        <title>Genome sequence of the Sordaria macrospora wild type strain R19027.</title>
        <authorList>
            <person name="Nowrousian M."/>
            <person name="Teichert I."/>
            <person name="Kueck U."/>
        </authorList>
    </citation>
    <scope>NUCLEOTIDE SEQUENCE [LARGE SCALE GENOMIC DNA]</scope>
    <source>
        <strain evidence="2 3">R19027</strain>
        <tissue evidence="2">Mycelium</tissue>
    </source>
</reference>
<proteinExistence type="predicted"/>
<dbReference type="VEuPathDB" id="FungiDB:SMAC_09346"/>
<evidence type="ECO:0000256" key="1">
    <source>
        <dbReference type="SAM" id="SignalP"/>
    </source>
</evidence>
<dbReference type="Proteomes" id="UP000433876">
    <property type="component" value="Unassembled WGS sequence"/>
</dbReference>
<organism evidence="2 3">
    <name type="scientific">Sordaria macrospora</name>
    <dbReference type="NCBI Taxonomy" id="5147"/>
    <lineage>
        <taxon>Eukaryota</taxon>
        <taxon>Fungi</taxon>
        <taxon>Dikarya</taxon>
        <taxon>Ascomycota</taxon>
        <taxon>Pezizomycotina</taxon>
        <taxon>Sordariomycetes</taxon>
        <taxon>Sordariomycetidae</taxon>
        <taxon>Sordariales</taxon>
        <taxon>Sordariaceae</taxon>
        <taxon>Sordaria</taxon>
    </lineage>
</organism>
<sequence>MPSLKSILSLSLSLLSLLQYHTNALALPTNEHDTTTTSKREMNITLICPSTRAPVFGSVSGAWKILEHLKTLDNEPPLPTVAMEDGCRRMGCQEGTGVFWCVRDAKWAYHNPPTYKTLVEQAQMILDNQQCKSTDVTNTRPMVAGEAVYGDAWSVVLKGLDCKAGQE</sequence>
<name>A0A8S8ZID4_SORMA</name>
<keyword evidence="1" id="KW-0732">Signal</keyword>
<feature type="signal peptide" evidence="1">
    <location>
        <begin position="1"/>
        <end position="26"/>
    </location>
</feature>
<evidence type="ECO:0000313" key="3">
    <source>
        <dbReference type="Proteomes" id="UP000433876"/>
    </source>
</evidence>
<evidence type="ECO:0000313" key="2">
    <source>
        <dbReference type="EMBL" id="KAA8629399.1"/>
    </source>
</evidence>
<feature type="chain" id="PRO_5035896248" description="Ecp2 effector protein domain-containing protein" evidence="1">
    <location>
        <begin position="27"/>
        <end position="167"/>
    </location>
</feature>
<comment type="caution">
    <text evidence="2">The sequence shown here is derived from an EMBL/GenBank/DDBJ whole genome shotgun (WGS) entry which is preliminary data.</text>
</comment>
<gene>
    <name evidence="2" type="ORF">SMACR_09346</name>
</gene>
<evidence type="ECO:0008006" key="4">
    <source>
        <dbReference type="Google" id="ProtNLM"/>
    </source>
</evidence>
<dbReference type="EMBL" id="NMPR01000137">
    <property type="protein sequence ID" value="KAA8629399.1"/>
    <property type="molecule type" value="Genomic_DNA"/>
</dbReference>
<accession>A0A8S8ZID4</accession>
<dbReference type="OMA" id="DCKAGQE"/>
<protein>
    <recommendedName>
        <fullName evidence="4">Ecp2 effector protein domain-containing protein</fullName>
    </recommendedName>
</protein>
<dbReference type="AlphaFoldDB" id="A0A8S8ZID4"/>